<feature type="coiled-coil region" evidence="1">
    <location>
        <begin position="87"/>
        <end position="121"/>
    </location>
</feature>
<evidence type="ECO:0008006" key="5">
    <source>
        <dbReference type="Google" id="ProtNLM"/>
    </source>
</evidence>
<organism evidence="3 4">
    <name type="scientific">Paracidovorax cattleyae</name>
    <dbReference type="NCBI Taxonomy" id="80868"/>
    <lineage>
        <taxon>Bacteria</taxon>
        <taxon>Pseudomonadati</taxon>
        <taxon>Pseudomonadota</taxon>
        <taxon>Betaproteobacteria</taxon>
        <taxon>Burkholderiales</taxon>
        <taxon>Comamonadaceae</taxon>
        <taxon>Paracidovorax</taxon>
    </lineage>
</organism>
<dbReference type="Gene3D" id="1.20.5.1160">
    <property type="entry name" value="Vasodilator-stimulated phosphoprotein"/>
    <property type="match status" value="1"/>
</dbReference>
<evidence type="ECO:0000313" key="4">
    <source>
        <dbReference type="Proteomes" id="UP000199317"/>
    </source>
</evidence>
<reference evidence="4" key="1">
    <citation type="submission" date="2016-10" db="EMBL/GenBank/DDBJ databases">
        <authorList>
            <person name="Varghese N."/>
            <person name="Submissions S."/>
        </authorList>
    </citation>
    <scope>NUCLEOTIDE SEQUENCE [LARGE SCALE GENOMIC DNA]</scope>
    <source>
        <strain evidence="4">DSM 17101</strain>
    </source>
</reference>
<dbReference type="Proteomes" id="UP000199317">
    <property type="component" value="Unassembled WGS sequence"/>
</dbReference>
<dbReference type="OrthoDB" id="8689679at2"/>
<keyword evidence="2" id="KW-1133">Transmembrane helix</keyword>
<sequence length="126" mass="13516">MDSPDLNNFPGGPFGALGAAAAAVASGFLFLRQYLSRGAADRADDAGRVSAINVYKELLEAERAARAQADKRADDFARERNEAITALGKLQGQLEGMQRQLQNATDEITSLQAQVQKLTEQVHAKA</sequence>
<feature type="transmembrane region" description="Helical" evidence="2">
    <location>
        <begin position="12"/>
        <end position="31"/>
    </location>
</feature>
<keyword evidence="2" id="KW-0472">Membrane</keyword>
<gene>
    <name evidence="3" type="ORF">SAMN04489708_11084</name>
</gene>
<name>A0A1H0RK80_9BURK</name>
<evidence type="ECO:0000256" key="2">
    <source>
        <dbReference type="SAM" id="Phobius"/>
    </source>
</evidence>
<dbReference type="RefSeq" id="WP_107204748.1">
    <property type="nucleotide sequence ID" value="NZ_CP028290.1"/>
</dbReference>
<evidence type="ECO:0000313" key="3">
    <source>
        <dbReference type="EMBL" id="SDP29348.1"/>
    </source>
</evidence>
<keyword evidence="4" id="KW-1185">Reference proteome</keyword>
<keyword evidence="1" id="KW-0175">Coiled coil</keyword>
<dbReference type="AlphaFoldDB" id="A0A1H0RK80"/>
<keyword evidence="2" id="KW-0812">Transmembrane</keyword>
<protein>
    <recommendedName>
        <fullName evidence="5">Chemotaxis protein</fullName>
    </recommendedName>
</protein>
<evidence type="ECO:0000256" key="1">
    <source>
        <dbReference type="SAM" id="Coils"/>
    </source>
</evidence>
<accession>A0A1H0RK80</accession>
<dbReference type="EMBL" id="FNJL01000010">
    <property type="protein sequence ID" value="SDP29348.1"/>
    <property type="molecule type" value="Genomic_DNA"/>
</dbReference>
<proteinExistence type="predicted"/>